<protein>
    <submittedName>
        <fullName evidence="1">Uncharacterized protein</fullName>
    </submittedName>
</protein>
<accession>C4WPL1</accession>
<dbReference type="EMBL" id="ACQA01000002">
    <property type="protein sequence ID" value="EEQ93442.1"/>
    <property type="molecule type" value="Genomic_DNA"/>
</dbReference>
<dbReference type="HOGENOM" id="CLU_2394051_0_0_5"/>
<gene>
    <name evidence="1" type="ORF">OINT_2000595</name>
</gene>
<dbReference type="AlphaFoldDB" id="C4WPL1"/>
<organism evidence="1 2">
    <name type="scientific">Brucella intermedia LMG 3301</name>
    <dbReference type="NCBI Taxonomy" id="641118"/>
    <lineage>
        <taxon>Bacteria</taxon>
        <taxon>Pseudomonadati</taxon>
        <taxon>Pseudomonadota</taxon>
        <taxon>Alphaproteobacteria</taxon>
        <taxon>Hyphomicrobiales</taxon>
        <taxon>Brucellaceae</taxon>
        <taxon>Brucella/Ochrobactrum group</taxon>
        <taxon>Brucella</taxon>
    </lineage>
</organism>
<proteinExistence type="predicted"/>
<evidence type="ECO:0000313" key="1">
    <source>
        <dbReference type="EMBL" id="EEQ93442.1"/>
    </source>
</evidence>
<sequence length="115" mass="13047">MDHTDLWADRTIGRPAICGMHRMPFSRDYYFGRFKPAELKELQTAYVKSCEAMARCPITSPHKDEMAREIIQIYECGVCDAEKIAELMVQIEAVKPRPMSELLLAQVSAAQPKTA</sequence>
<evidence type="ECO:0000313" key="2">
    <source>
        <dbReference type="Proteomes" id="UP000004386"/>
    </source>
</evidence>
<name>C4WPL1_9HYPH</name>
<comment type="caution">
    <text evidence="1">The sequence shown here is derived from an EMBL/GenBank/DDBJ whole genome shotgun (WGS) entry which is preliminary data.</text>
</comment>
<dbReference type="Proteomes" id="UP000004386">
    <property type="component" value="Unassembled WGS sequence"/>
</dbReference>
<reference evidence="1 2" key="1">
    <citation type="submission" date="2009-05" db="EMBL/GenBank/DDBJ databases">
        <authorList>
            <person name="Setubal J.C."/>
            <person name="Boyle S."/>
            <person name="Crasta O.R."/>
            <person name="Gillespie J.J."/>
            <person name="Kenyon R.W."/>
            <person name="Lu J."/>
            <person name="Mane S."/>
            <person name="Nagrani S."/>
            <person name="Shallom J.M."/>
            <person name="Shallom S."/>
            <person name="Shukla M."/>
            <person name="Snyder E.E."/>
            <person name="Sobral B.W."/>
            <person name="Wattam A.R."/>
            <person name="Will R."/>
            <person name="Williams K."/>
            <person name="Yoo H."/>
            <person name="Munk C."/>
            <person name="Tapia R."/>
            <person name="Green L."/>
            <person name="Rogers Y."/>
            <person name="Detter J.C."/>
            <person name="Bruce D."/>
            <person name="Brettin T.S."/>
            <person name="Tsolis R."/>
        </authorList>
    </citation>
    <scope>NUCLEOTIDE SEQUENCE [LARGE SCALE GENOMIC DNA]</scope>
    <source>
        <strain evidence="1 2">LMG 3301</strain>
    </source>
</reference>